<proteinExistence type="predicted"/>
<dbReference type="AlphaFoldDB" id="A4BHA1"/>
<organism evidence="1 2">
    <name type="scientific">Reinekea blandensis MED297</name>
    <dbReference type="NCBI Taxonomy" id="314283"/>
    <lineage>
        <taxon>Bacteria</taxon>
        <taxon>Pseudomonadati</taxon>
        <taxon>Pseudomonadota</taxon>
        <taxon>Gammaproteobacteria</taxon>
        <taxon>Oceanospirillales</taxon>
        <taxon>Saccharospirillaceae</taxon>
        <taxon>Reinekea</taxon>
    </lineage>
</organism>
<dbReference type="RefSeq" id="WP_008043961.1">
    <property type="nucleotide sequence ID" value="NZ_CH724150.1"/>
</dbReference>
<name>A4BHA1_9GAMM</name>
<evidence type="ECO:0000313" key="2">
    <source>
        <dbReference type="Proteomes" id="UP000005953"/>
    </source>
</evidence>
<comment type="caution">
    <text evidence="1">The sequence shown here is derived from an EMBL/GenBank/DDBJ whole genome shotgun (WGS) entry which is preliminary data.</text>
</comment>
<dbReference type="EMBL" id="AAOE01000020">
    <property type="protein sequence ID" value="EAR08449.1"/>
    <property type="molecule type" value="Genomic_DNA"/>
</dbReference>
<accession>A4BHA1</accession>
<dbReference type="Proteomes" id="UP000005953">
    <property type="component" value="Unassembled WGS sequence"/>
</dbReference>
<sequence length="50" mass="6000">MKSIKDIKREQQERYYVRVQNRDAAPARVDKNDSFEAFKKSASRFRVQHA</sequence>
<gene>
    <name evidence="1" type="ORF">MED297_17692</name>
</gene>
<keyword evidence="2" id="KW-1185">Reference proteome</keyword>
<protein>
    <submittedName>
        <fullName evidence="1">Uncharacterized protein</fullName>
    </submittedName>
</protein>
<dbReference type="STRING" id="314283.MED297_17692"/>
<dbReference type="HOGENOM" id="CLU_3121864_0_0_6"/>
<evidence type="ECO:0000313" key="1">
    <source>
        <dbReference type="EMBL" id="EAR08449.1"/>
    </source>
</evidence>
<reference evidence="1 2" key="1">
    <citation type="submission" date="2006-02" db="EMBL/GenBank/DDBJ databases">
        <authorList>
            <person name="Pinhassi J."/>
            <person name="Pedros-Alio C."/>
            <person name="Ferriera S."/>
            <person name="Johnson J."/>
            <person name="Kravitz S."/>
            <person name="Halpern A."/>
            <person name="Remington K."/>
            <person name="Beeson K."/>
            <person name="Tran B."/>
            <person name="Rogers Y.-H."/>
            <person name="Friedman R."/>
            <person name="Venter J.C."/>
        </authorList>
    </citation>
    <scope>NUCLEOTIDE SEQUENCE [LARGE SCALE GENOMIC DNA]</scope>
    <source>
        <strain evidence="1 2">MED297</strain>
    </source>
</reference>